<dbReference type="GeneID" id="27350254"/>
<feature type="region of interest" description="Disordered" evidence="1">
    <location>
        <begin position="115"/>
        <end position="140"/>
    </location>
</feature>
<keyword evidence="3" id="KW-1185">Reference proteome</keyword>
<accession>A0A0D1Z591</accession>
<dbReference type="Proteomes" id="UP000054466">
    <property type="component" value="Unassembled WGS sequence"/>
</dbReference>
<feature type="region of interest" description="Disordered" evidence="1">
    <location>
        <begin position="162"/>
        <end position="260"/>
    </location>
</feature>
<proteinExistence type="predicted"/>
<dbReference type="STRING" id="569365.A0A0D1Z591"/>
<organism evidence="2 3">
    <name type="scientific">Cladophialophora immunda</name>
    <dbReference type="NCBI Taxonomy" id="569365"/>
    <lineage>
        <taxon>Eukaryota</taxon>
        <taxon>Fungi</taxon>
        <taxon>Dikarya</taxon>
        <taxon>Ascomycota</taxon>
        <taxon>Pezizomycotina</taxon>
        <taxon>Eurotiomycetes</taxon>
        <taxon>Chaetothyriomycetidae</taxon>
        <taxon>Chaetothyriales</taxon>
        <taxon>Herpotrichiellaceae</taxon>
        <taxon>Cladophialophora</taxon>
    </lineage>
</organism>
<dbReference type="RefSeq" id="XP_016243012.1">
    <property type="nucleotide sequence ID" value="XM_016398450.1"/>
</dbReference>
<evidence type="ECO:0000313" key="2">
    <source>
        <dbReference type="EMBL" id="KIW22796.1"/>
    </source>
</evidence>
<dbReference type="VEuPathDB" id="FungiDB:PV07_11060"/>
<name>A0A0D1Z591_9EURO</name>
<evidence type="ECO:0000313" key="3">
    <source>
        <dbReference type="Proteomes" id="UP000054466"/>
    </source>
</evidence>
<feature type="compositionally biased region" description="Polar residues" evidence="1">
    <location>
        <begin position="183"/>
        <end position="196"/>
    </location>
</feature>
<gene>
    <name evidence="2" type="ORF">PV07_11060</name>
</gene>
<dbReference type="HOGENOM" id="CLU_048145_0_0_1"/>
<feature type="compositionally biased region" description="Low complexity" evidence="1">
    <location>
        <begin position="115"/>
        <end position="130"/>
    </location>
</feature>
<feature type="compositionally biased region" description="Low complexity" evidence="1">
    <location>
        <begin position="197"/>
        <end position="226"/>
    </location>
</feature>
<dbReference type="OrthoDB" id="4121058at2759"/>
<sequence>MEITEIRRGDFVYKDTLFVDLGPNKRHPRASTADLKDLLLPKRGSTPKDQVAHWYEAQLLHYGLPRSKDKNTAKVRLTNALSAKALSVPKEIVQMETEMKKEYASALRKAKNAAAAAAKPAKTVEKATAAKGKKGGSGSKTTIELEIDGVKVKIDRDTFDAAKKSAKSKDPPAASSRKPKGAKTSSSTPKPATVPQSSAKSKATSSAVPKPAAVSKPPAKSKATPSAPRPLLAAKRSKPFKPGGASARPVSDPPQQVYDHTPISFHHDVEMDDAPPPYESLGFDESDASPNNSGVVQISGTYFVTNKPFFPFDITLQIDHGQQKLWGRFDVGSKSGVLRADDIAHITSGNAVSFGWRSEDENDGNMRFGRGCDGYIEFDGEGWMRGRFRGLMHGEDVDFQGELVDEDGLDVAEMKHAWDEFPQKAYGRH</sequence>
<reference evidence="2 3" key="1">
    <citation type="submission" date="2015-01" db="EMBL/GenBank/DDBJ databases">
        <title>The Genome Sequence of Cladophialophora immunda CBS83496.</title>
        <authorList>
            <consortium name="The Broad Institute Genomics Platform"/>
            <person name="Cuomo C."/>
            <person name="de Hoog S."/>
            <person name="Gorbushina A."/>
            <person name="Stielow B."/>
            <person name="Teixiera M."/>
            <person name="Abouelleil A."/>
            <person name="Chapman S.B."/>
            <person name="Priest M."/>
            <person name="Young S.K."/>
            <person name="Wortman J."/>
            <person name="Nusbaum C."/>
            <person name="Birren B."/>
        </authorList>
    </citation>
    <scope>NUCLEOTIDE SEQUENCE [LARGE SCALE GENOMIC DNA]</scope>
    <source>
        <strain evidence="2 3">CBS 83496</strain>
    </source>
</reference>
<dbReference type="EMBL" id="KN847046">
    <property type="protein sequence ID" value="KIW22796.1"/>
    <property type="molecule type" value="Genomic_DNA"/>
</dbReference>
<protein>
    <submittedName>
        <fullName evidence="2">Uncharacterized protein</fullName>
    </submittedName>
</protein>
<evidence type="ECO:0000256" key="1">
    <source>
        <dbReference type="SAM" id="MobiDB-lite"/>
    </source>
</evidence>
<dbReference type="AlphaFoldDB" id="A0A0D1Z591"/>